<dbReference type="InterPro" id="IPR027417">
    <property type="entry name" value="P-loop_NTPase"/>
</dbReference>
<dbReference type="InterPro" id="IPR016032">
    <property type="entry name" value="Sig_transdc_resp-reg_C-effctor"/>
</dbReference>
<dbReference type="SUPFAM" id="SSF48452">
    <property type="entry name" value="TPR-like"/>
    <property type="match status" value="1"/>
</dbReference>
<reference evidence="6 7" key="1">
    <citation type="submission" date="2019-05" db="EMBL/GenBank/DDBJ databases">
        <authorList>
            <person name="Lee S.D."/>
        </authorList>
    </citation>
    <scope>NUCLEOTIDE SEQUENCE [LARGE SCALE GENOMIC DNA]</scope>
    <source>
        <strain evidence="6 7">C5-26</strain>
    </source>
</reference>
<dbReference type="PANTHER" id="PTHR47691">
    <property type="entry name" value="REGULATOR-RELATED"/>
    <property type="match status" value="1"/>
</dbReference>
<dbReference type="SUPFAM" id="SSF46894">
    <property type="entry name" value="C-terminal effector domain of the bipartite response regulators"/>
    <property type="match status" value="1"/>
</dbReference>
<dbReference type="Pfam" id="PF03704">
    <property type="entry name" value="BTAD"/>
    <property type="match status" value="1"/>
</dbReference>
<dbReference type="InterPro" id="IPR036388">
    <property type="entry name" value="WH-like_DNA-bd_sf"/>
</dbReference>
<feature type="domain" description="OmpR/PhoB-type" evidence="4">
    <location>
        <begin position="15"/>
        <end position="95"/>
    </location>
</feature>
<name>A0A563DTW2_9MICO</name>
<protein>
    <recommendedName>
        <fullName evidence="8">OmpR/PhoB-type domain-containing protein</fullName>
    </recommendedName>
</protein>
<organism evidence="6 7">
    <name type="scientific">Leekyejoonella antrihumi</name>
    <dbReference type="NCBI Taxonomy" id="1660198"/>
    <lineage>
        <taxon>Bacteria</taxon>
        <taxon>Bacillati</taxon>
        <taxon>Actinomycetota</taxon>
        <taxon>Actinomycetes</taxon>
        <taxon>Micrococcales</taxon>
        <taxon>Dermacoccaceae</taxon>
        <taxon>Leekyejoonella</taxon>
    </lineage>
</organism>
<dbReference type="GO" id="GO:0003677">
    <property type="term" value="F:DNA binding"/>
    <property type="evidence" value="ECO:0007669"/>
    <property type="project" value="UniProtKB-KW"/>
</dbReference>
<dbReference type="OrthoDB" id="9812579at2"/>
<dbReference type="SUPFAM" id="SSF52540">
    <property type="entry name" value="P-loop containing nucleoside triphosphate hydrolases"/>
    <property type="match status" value="1"/>
</dbReference>
<dbReference type="InterPro" id="IPR005158">
    <property type="entry name" value="BTAD"/>
</dbReference>
<evidence type="ECO:0000259" key="3">
    <source>
        <dbReference type="SMART" id="SM00382"/>
    </source>
</evidence>
<dbReference type="Gene3D" id="3.40.50.300">
    <property type="entry name" value="P-loop containing nucleotide triphosphate hydrolases"/>
    <property type="match status" value="1"/>
</dbReference>
<comment type="similarity">
    <text evidence="1">Belongs to the AfsR/DnrI/RedD regulatory family.</text>
</comment>
<dbReference type="RefSeq" id="WP_146319928.1">
    <property type="nucleotide sequence ID" value="NZ_VCQV01000037.1"/>
</dbReference>
<accession>A0A563DTW2</accession>
<keyword evidence="2" id="KW-0238">DNA-binding</keyword>
<dbReference type="GO" id="GO:0000160">
    <property type="term" value="P:phosphorelay signal transduction system"/>
    <property type="evidence" value="ECO:0007669"/>
    <property type="project" value="InterPro"/>
</dbReference>
<dbReference type="InterPro" id="IPR001867">
    <property type="entry name" value="OmpR/PhoB-type_DNA-bd"/>
</dbReference>
<dbReference type="SMART" id="SM01043">
    <property type="entry name" value="BTAD"/>
    <property type="match status" value="1"/>
</dbReference>
<dbReference type="PANTHER" id="PTHR47691:SF3">
    <property type="entry name" value="HTH-TYPE TRANSCRIPTIONAL REGULATOR RV0890C-RELATED"/>
    <property type="match status" value="1"/>
</dbReference>
<dbReference type="InterPro" id="IPR003593">
    <property type="entry name" value="AAA+_ATPase"/>
</dbReference>
<evidence type="ECO:0000259" key="4">
    <source>
        <dbReference type="SMART" id="SM00862"/>
    </source>
</evidence>
<dbReference type="PRINTS" id="PR00364">
    <property type="entry name" value="DISEASERSIST"/>
</dbReference>
<reference evidence="6 7" key="2">
    <citation type="submission" date="2019-08" db="EMBL/GenBank/DDBJ databases">
        <title>Jejuicoccus antrihumi gen. nov., sp. nov., a new member of the family Dermacoccaceae isolated from a cave.</title>
        <authorList>
            <person name="Schumann P."/>
            <person name="Kim I.S."/>
        </authorList>
    </citation>
    <scope>NUCLEOTIDE SEQUENCE [LARGE SCALE GENOMIC DNA]</scope>
    <source>
        <strain evidence="6 7">C5-26</strain>
    </source>
</reference>
<sequence length="945" mass="101910">MQIHDLGSLWVESDGVPLPLADKHMAAALSALVVDLDQKVRSDVLIDAIWGEDQSRRASAALDTLMGRLRRVLDPERSPRATSTVLRTVEQGYRLTVPGESVDSWAFSAAVRKIEALRESNDTSGVLATTAAALALWRGRPYDDVADDGWLQTSRARLTEQHLSVQQSRVQVLLEVGQPEQALAELIPALAEHPFVERLWECRMLGLYQAGRASAAVEAYSEVAGLLDRELGTTPGAGLQRLRQQVRQQDPTLARAPQGRARREILRIPRHRTSLVGRSQDVDTVGVLLQQHRLVSIIGPVGCGKTRLATAVAERVEPHFPDGVYFVDLSDVTEAPDVADRIQETLHIEGDSHQPSTQAVAGFLAERTVLLVLDNCEQVHLAAAALVEALGNAQSVRILTTSRRRLEVEDEYAYALRPLGLPSSNDAAALAVSPAVMLFTDRAASHGMTFDLAGPQGAQIARICQATDGLPLGIELAAARIRTFQLHEIVAAIRDDPTSLGDSTILRSRGHDESTLRDSIEWSHGLLTEQEQAAHRRLSVLPSRFTLEAAVAVCTDELLPVDMVPNALIGLADHCLLEATQPERPDGPSLFRQLVPIRAHAASKLTRAGEGDDTAASLMQWVIDTVAAGPRMGQSDHGRGDQRLQDNRRTITAALESAIAVGPTDEVVITLCRLVPYWWLDGNLSPETVRLISTVASTVGAANSEFAVAAVTAAHGSFLAVNEQDSAGPDALSQAIKQLLEAPAGLQVFAAELLLAVAAACWVGGDLASAESAADGVAEYGERLDDDHLRVLARGVRCAMGLMVDPAHAGEIAQSVLLESRKVGNTAAAIMCLHTLYMSALFAQDGPAGLRWTAEAIRCQQDIGQRNAAATLEARGSLFIISAYPRDAVRCYGAAYLQYSRLGRSWQLPGTEALIETIRGRLSRKEFDEAWTSGERLAASDLAWV</sequence>
<dbReference type="Pfam" id="PF13401">
    <property type="entry name" value="AAA_22"/>
    <property type="match status" value="1"/>
</dbReference>
<dbReference type="SMART" id="SM00862">
    <property type="entry name" value="Trans_reg_C"/>
    <property type="match status" value="1"/>
</dbReference>
<dbReference type="AlphaFoldDB" id="A0A563DTW2"/>
<gene>
    <name evidence="6" type="ORF">FGL98_20390</name>
</gene>
<evidence type="ECO:0000256" key="1">
    <source>
        <dbReference type="ARBA" id="ARBA00005820"/>
    </source>
</evidence>
<feature type="domain" description="AAA+ ATPase" evidence="3">
    <location>
        <begin position="291"/>
        <end position="419"/>
    </location>
</feature>
<dbReference type="GO" id="GO:0016887">
    <property type="term" value="F:ATP hydrolysis activity"/>
    <property type="evidence" value="ECO:0007669"/>
    <property type="project" value="InterPro"/>
</dbReference>
<dbReference type="CDD" id="cd15831">
    <property type="entry name" value="BTAD"/>
    <property type="match status" value="1"/>
</dbReference>
<comment type="caution">
    <text evidence="6">The sequence shown here is derived from an EMBL/GenBank/DDBJ whole genome shotgun (WGS) entry which is preliminary data.</text>
</comment>
<evidence type="ECO:0000313" key="6">
    <source>
        <dbReference type="EMBL" id="TWP33687.1"/>
    </source>
</evidence>
<dbReference type="Pfam" id="PF00486">
    <property type="entry name" value="Trans_reg_C"/>
    <property type="match status" value="1"/>
</dbReference>
<evidence type="ECO:0000259" key="5">
    <source>
        <dbReference type="SMART" id="SM01043"/>
    </source>
</evidence>
<dbReference type="SMART" id="SM00382">
    <property type="entry name" value="AAA"/>
    <property type="match status" value="1"/>
</dbReference>
<evidence type="ECO:0000256" key="2">
    <source>
        <dbReference type="ARBA" id="ARBA00023125"/>
    </source>
</evidence>
<dbReference type="InterPro" id="IPR011990">
    <property type="entry name" value="TPR-like_helical_dom_sf"/>
</dbReference>
<evidence type="ECO:0000313" key="7">
    <source>
        <dbReference type="Proteomes" id="UP000320244"/>
    </source>
</evidence>
<dbReference type="InterPro" id="IPR049945">
    <property type="entry name" value="AAA_22"/>
</dbReference>
<dbReference type="EMBL" id="VCQV01000037">
    <property type="protein sequence ID" value="TWP33687.1"/>
    <property type="molecule type" value="Genomic_DNA"/>
</dbReference>
<dbReference type="Proteomes" id="UP000320244">
    <property type="component" value="Unassembled WGS sequence"/>
</dbReference>
<dbReference type="GO" id="GO:0006355">
    <property type="term" value="P:regulation of DNA-templated transcription"/>
    <property type="evidence" value="ECO:0007669"/>
    <property type="project" value="InterPro"/>
</dbReference>
<evidence type="ECO:0008006" key="8">
    <source>
        <dbReference type="Google" id="ProtNLM"/>
    </source>
</evidence>
<dbReference type="Gene3D" id="1.25.40.10">
    <property type="entry name" value="Tetratricopeptide repeat domain"/>
    <property type="match status" value="1"/>
</dbReference>
<dbReference type="Gene3D" id="1.10.10.10">
    <property type="entry name" value="Winged helix-like DNA-binding domain superfamily/Winged helix DNA-binding domain"/>
    <property type="match status" value="1"/>
</dbReference>
<keyword evidence="7" id="KW-1185">Reference proteome</keyword>
<proteinExistence type="inferred from homology"/>
<feature type="domain" description="Bacterial transcriptional activator" evidence="5">
    <location>
        <begin position="102"/>
        <end position="247"/>
    </location>
</feature>